<comment type="caution">
    <text evidence="2">The sequence shown here is derived from an EMBL/GenBank/DDBJ whole genome shotgun (WGS) entry which is preliminary data.</text>
</comment>
<evidence type="ECO:0000313" key="3">
    <source>
        <dbReference type="Proteomes" id="UP000295499"/>
    </source>
</evidence>
<keyword evidence="1" id="KW-0732">Signal</keyword>
<feature type="signal peptide" evidence="1">
    <location>
        <begin position="1"/>
        <end position="22"/>
    </location>
</feature>
<evidence type="ECO:0000256" key="1">
    <source>
        <dbReference type="SAM" id="SignalP"/>
    </source>
</evidence>
<gene>
    <name evidence="2" type="ORF">CLV32_1174</name>
</gene>
<protein>
    <submittedName>
        <fullName evidence="2">Uncharacterized protein</fullName>
    </submittedName>
</protein>
<reference evidence="2 3" key="1">
    <citation type="submission" date="2019-03" db="EMBL/GenBank/DDBJ databases">
        <title>Genomic Encyclopedia of Archaeal and Bacterial Type Strains, Phase II (KMG-II): from individual species to whole genera.</title>
        <authorList>
            <person name="Goeker M."/>
        </authorList>
    </citation>
    <scope>NUCLEOTIDE SEQUENCE [LARGE SCALE GENOMIC DNA]</scope>
    <source>
        <strain evidence="2 3">DSM 19034</strain>
    </source>
</reference>
<evidence type="ECO:0000313" key="2">
    <source>
        <dbReference type="EMBL" id="TDO24879.1"/>
    </source>
</evidence>
<proteinExistence type="predicted"/>
<dbReference type="AlphaFoldDB" id="A0A4R6IR67"/>
<sequence>MGKRVYTLLSALMCLTLSSVYAQVKPYLAIVKTDKETFKGVLYEASADSICLKTEKNTIYVASADVESINLKEIRKNSKYRKFLNYDPYNDRFVKVSNKMVPVRKWGEKDPTIEEELSGRIVTCVYNTALNSVTSTVSSIFNGSVRFIEIDHNTAKYKSELTALNIHALRYQAEPENSTLSVIASKEN</sequence>
<dbReference type="OrthoDB" id="754420at2"/>
<keyword evidence="3" id="KW-1185">Reference proteome</keyword>
<name>A0A4R6IR67_9SPHI</name>
<accession>A0A4R6IR67</accession>
<feature type="chain" id="PRO_5021020801" evidence="1">
    <location>
        <begin position="23"/>
        <end position="188"/>
    </location>
</feature>
<organism evidence="2 3">
    <name type="scientific">Pedobacter duraquae</name>
    <dbReference type="NCBI Taxonomy" id="425511"/>
    <lineage>
        <taxon>Bacteria</taxon>
        <taxon>Pseudomonadati</taxon>
        <taxon>Bacteroidota</taxon>
        <taxon>Sphingobacteriia</taxon>
        <taxon>Sphingobacteriales</taxon>
        <taxon>Sphingobacteriaceae</taxon>
        <taxon>Pedobacter</taxon>
    </lineage>
</organism>
<dbReference type="EMBL" id="SNWM01000001">
    <property type="protein sequence ID" value="TDO24879.1"/>
    <property type="molecule type" value="Genomic_DNA"/>
</dbReference>
<dbReference type="Proteomes" id="UP000295499">
    <property type="component" value="Unassembled WGS sequence"/>
</dbReference>
<dbReference type="RefSeq" id="WP_133553242.1">
    <property type="nucleotide sequence ID" value="NZ_SNWM01000001.1"/>
</dbReference>